<evidence type="ECO:0000256" key="4">
    <source>
        <dbReference type="PROSITE-ProRule" id="PRU00087"/>
    </source>
</evidence>
<feature type="repeat" description="Filamin" evidence="4">
    <location>
        <begin position="1594"/>
        <end position="1689"/>
    </location>
</feature>
<dbReference type="Gene3D" id="2.60.40.10">
    <property type="entry name" value="Immunoglobulins"/>
    <property type="match status" value="22"/>
</dbReference>
<feature type="repeat" description="Filamin" evidence="4">
    <location>
        <begin position="2832"/>
        <end position="2926"/>
    </location>
</feature>
<name>A0AAF5CYW1_STRER</name>
<feature type="domain" description="Calponin-homology (CH)" evidence="5">
    <location>
        <begin position="152"/>
        <end position="255"/>
    </location>
</feature>
<dbReference type="PROSITE" id="PS50194">
    <property type="entry name" value="FILAMIN_REPEAT"/>
    <property type="match status" value="23"/>
</dbReference>
<feature type="repeat" description="Filamin" evidence="4">
    <location>
        <begin position="382"/>
        <end position="484"/>
    </location>
</feature>
<dbReference type="PANTHER" id="PTHR38537">
    <property type="entry name" value="JITTERBUG, ISOFORM N"/>
    <property type="match status" value="1"/>
</dbReference>
<keyword evidence="7" id="KW-1185">Reference proteome</keyword>
<keyword evidence="3" id="KW-0009">Actin-binding</keyword>
<dbReference type="InterPro" id="IPR014756">
    <property type="entry name" value="Ig_E-set"/>
</dbReference>
<dbReference type="SMART" id="SM00209">
    <property type="entry name" value="TSP1"/>
    <property type="match status" value="9"/>
</dbReference>
<dbReference type="PROSITE" id="PS00019">
    <property type="entry name" value="ACTININ_1"/>
    <property type="match status" value="1"/>
</dbReference>
<dbReference type="SMART" id="SM00033">
    <property type="entry name" value="CH"/>
    <property type="match status" value="3"/>
</dbReference>
<dbReference type="InterPro" id="IPR001298">
    <property type="entry name" value="Filamin/ABP280_rpt"/>
</dbReference>
<dbReference type="Proteomes" id="UP000035681">
    <property type="component" value="Unplaced"/>
</dbReference>
<reference evidence="8" key="1">
    <citation type="submission" date="2024-02" db="UniProtKB">
        <authorList>
            <consortium name="WormBaseParasite"/>
        </authorList>
    </citation>
    <scope>IDENTIFICATION</scope>
</reference>
<dbReference type="InterPro" id="IPR013783">
    <property type="entry name" value="Ig-like_fold"/>
</dbReference>
<comment type="similarity">
    <text evidence="1">Belongs to the filamin family.</text>
</comment>
<accession>A0AAF5CYW1</accession>
<dbReference type="InterPro" id="IPR003609">
    <property type="entry name" value="Pan_app"/>
</dbReference>
<feature type="repeat" description="Filamin" evidence="4">
    <location>
        <begin position="1082"/>
        <end position="1151"/>
    </location>
</feature>
<dbReference type="Pfam" id="PF00307">
    <property type="entry name" value="CH"/>
    <property type="match status" value="3"/>
</dbReference>
<organism evidence="7 8">
    <name type="scientific">Strongyloides stercoralis</name>
    <name type="common">Threadworm</name>
    <dbReference type="NCBI Taxonomy" id="6248"/>
    <lineage>
        <taxon>Eukaryota</taxon>
        <taxon>Metazoa</taxon>
        <taxon>Ecdysozoa</taxon>
        <taxon>Nematoda</taxon>
        <taxon>Chromadorea</taxon>
        <taxon>Rhabditida</taxon>
        <taxon>Tylenchina</taxon>
        <taxon>Panagrolaimomorpha</taxon>
        <taxon>Strongyloidoidea</taxon>
        <taxon>Strongyloididae</taxon>
        <taxon>Strongyloides</taxon>
    </lineage>
</organism>
<feature type="repeat" description="Filamin" evidence="4">
    <location>
        <begin position="1900"/>
        <end position="1997"/>
    </location>
</feature>
<evidence type="ECO:0000259" key="6">
    <source>
        <dbReference type="PROSITE" id="PS50948"/>
    </source>
</evidence>
<dbReference type="InterPro" id="IPR001715">
    <property type="entry name" value="CH_dom"/>
</dbReference>
<feature type="repeat" description="Filamin" evidence="4">
    <location>
        <begin position="728"/>
        <end position="822"/>
    </location>
</feature>
<dbReference type="Gene3D" id="2.20.100.10">
    <property type="entry name" value="Thrombospondin type-1 (TSP1) repeat"/>
    <property type="match status" value="7"/>
</dbReference>
<feature type="repeat" description="Filamin" evidence="4">
    <location>
        <begin position="2708"/>
        <end position="2802"/>
    </location>
</feature>
<protein>
    <submittedName>
        <fullName evidence="8">Apple domain-containing protein</fullName>
    </submittedName>
</protein>
<feature type="domain" description="Calponin-homology (CH)" evidence="5">
    <location>
        <begin position="39"/>
        <end position="145"/>
    </location>
</feature>
<dbReference type="PROSITE" id="PS50092">
    <property type="entry name" value="TSP1"/>
    <property type="match status" value="7"/>
</dbReference>
<feature type="repeat" description="Filamin" evidence="4">
    <location>
        <begin position="1517"/>
        <end position="1596"/>
    </location>
</feature>
<sequence length="4162" mass="465822">EKTYDFILKMSKNIENYNKIHSDITTVSSDNEEIPEWVVIQMTTFTNWLNYQLRQSNVVVRDLCSDLSDGTLLIQIVEIFQRRICTGKIYNYKPTEIQCLMNVQMALDALREDGVKLVNIGSQDIVEGNLKLILGLIWCLIQKYQIAIQSKIPSKKLIMAWLQSVLPEIKLTNFRTNWNSGKALAALINFCQPGLFEEWRNLNPNTSYENCKKALEIAEKYLNVPAVLNAEHMSSPELDELSTITYLSFFVTENGPGYMASLNNCSKLMPDVRITNFDRSWNDGYLFCKLITSVGGVIPNFEGMNFNDPNYWPSNISTALSSASQLGIVSLLGPNDLADPDVEYLGVMALVAALCSLTINDSYEELPTPPSSIYYQNFFSQNKKDSHNKINIFSETITTSCYQDQQINLDLAFQQNSGLTVNDLDVIVIGPNNKVKDHKTLLLVKLKTSKGAVLSFVPDQIGDYQVRILCQGSELPSSPIFLSVLPSTEQNFYQESESNLIEETYQYLPETTNNYNNNILVENTIYSKAKNIEVTKNSSDSKIMKPHSDVARVSFSGLSEPCSVGSTVEVVINAHGTDNNTDAIRVTSTSPSGVTKDCHVTCDVSSFTATFSPNEVGEWKIGIFYNYEHIHGSPFSCKVFDPNAVDVYGLDVGLVGQELKFTINTKKAGNGKIDLDVIRYGKSIPYHLESDSYHEGIYKANFTPDGPGQYKIHIMLNGIEIRGSPYVLDIADASSISVYGDNLKMGAVGKGASFMIHAANADTKDITVLITGPSMKSKYGRIIALGESNFKVEFKPIEAGEHTIDVQIFGQSIYESPFICNVGDPELVTIEKLPKNIYPSNVGYDITFEIDATAAGSGNLEIMINGGRVPCRVKELGPRHFLAEFTIEQLIDHVIEMKFNGVDVTGSPWTLKVKDIDEERKLFDKHYSTNNLSSSFEGIKSVSHFGTYSNTNNKEKMIDETEYTELSGVGLYRSAVGEPTYFEISGGNLKAKDVKITLTCKLYMYKKIYYFFLAPSAVIIPVKVTECGIDKLSCSYITSEVGEHRINILVNGSPLETEPIYVSSFDSSKVKLEAVTGALPEQPVQFIVDAANAGKGQLEISVNRGQVPNNVKSLGAGRCLITFIPQHPGTYVVDVTFNGHQIHGCPIKVDVQPKQVGKPLPTSIHNSPLSVIKSTTLNDKSEKLTPIPIITSSTTTTRSTEIERVYDTVHEDNIYDSIKDIKKDSNKSDLFNNYQISESDIKNKNEGLKSPKLLRTTLDNIKNSKKEIGYTVANYDDVKEDFNENSIRNKINLNQNSTSMSYNNDDIYYKNINDGKKNEHEYETKEKLLHDKNYIKKNEEIILPGLIVDKNIEELEPNSSQYYYQKRFENIDNDIKEEKFDESLLTTIDKAEESNISTIDPTVVDRPKVNTKPSIDYDKNNIEKVNEMDVEDFVSKPTSSVVRSTSKGSLYEHKIRKSEDLNEKNVVKPDYHLEENLPFDMSLQQEDISEGETKILGKIFDFGKSKFSTKHEVIKKGKDVEVKLESLKLGKDDALRITIVPPQRIKGENVQEITPKVKKSGKTYEISFRPTEVGTHKIYAYVNENLHPLSPFAIRVYDANEINVGDIVSESLVGEVVEFTVDAGRAGFGNLEMAIKDSNNIIIPSHVSQLETGAAKFLVTFNPTTIGIHTVNITFNKEVLKGSPFQIDVVDKKSNDDEGGKKKNLKKEGFLNVKKNFHDKKKSGEEKLIISVPKIPSLCRVNKETNFTINLPSPANEILEVDILDSHKEKIHAEIYDEKDNIKRVEFIPLRVGDHDISILYGGQEIPNSPFTCRAYDPTKIVVGNIPNGIVDKAVHFVVDASSAGVGNLEVAVNEGKVPSMAHALGQHKYDISFIPKEEKDHTITIRFNNEYIPGSPFICHLVTPSYASATGPGLERIQVGNKVHFIINITGTEINEIPFVKIIDPQGLEVPHTINNVKDEKNTFIVEYTPNCIGNHKIEVLYDNEPINGSPFISKAFDANKAKLSLLTDIIINKECNFLIDAGKAGAGNMEIIVSVNDKNVPNFVRAEGQAKFKVSFTPQELKDHYISVKFNGIPVPGSPLRCQVKEEVENILAPTIDMPPITRKKEKSTDSTTNAIFNNSKIQKLDDDSKLLKEIKVVGDITQGVVGKVKGFSIDGEKKGLECNVIITDPMENIIDVNVERNDKTFYVQFLPIYIGIYKIVIIINNQVLPFCPIFMNSIKEEEGEIIDTDIDNIISRSSSDINKIDDKEFIENGIIILKNKVTLLGEEHTFTIETKDKVTKSIIEKYMNIEIIDNSGNCLPFKIKGKSNVITIKWNPLSEGEHTIFAKYKGIHLKNSPCEIIVLDLNAVKIIGLKNGSIYEEQIFEIDWSNSGGQTISVCLTDENGKVLPCILKKIKNGVHNCIFTPKKIGLYSIDIFIDDILLQDCPYECIINDQSGLIARGDALTKAQKGKTARFEISLGNCKQGELDVFISDPNNGPVPVKCFKQQDEGYWVEFTPEIVGKHVIDVSVGDQKVSGSPFYCKVIDPKEIKLSGFNNKALINQGIQYTVKKKDAGEGDIKLEITDPENRSIVFNKMKDHNNDEVITFLPTKLGEYKINIKMNGFQVNGYPKSIYVEKESKPQVFGKGLINGIDINDEANLLFDPKCSQGGIKIHVSGPDNEKIKHITKRNNDGTSTITFKPSFPGIYNVNIDFNNKPIEGSPFKYYVVDCKNVIIDDENVDSNGVLNVQLNKQNFINVDGTAAGPGKLTVEVKNKHNEIVNDITTIDSFGEGKYRVNVNPKYDDEYKLYFYWSGNPVPGFYPIIASTVEMCKPKQIHTEKIITSSQQYNYSFSSPEVILRGRGAELGVNEEHNEFMIEFNKPVNINELSVILTGEKADIPVKLNYIGNNVYKATYVPKFSGNYTLSIFSNGNEFFTSQEPIRIQDLKSSADRVLVDYKKLKIGIIDEEMTSLIDTRDAEPGKLSVKCQGPTSTQDIMLKDNMDGTYFLSFYPKELGKHTLSIKYGDQHVPGSPLLFNVSLPPDASKVKVYGSGIQHGILNNYKSDFVVETKGAGAGQLTVRVRGPKGAFNVEMQRDTKNDRTIHCKYEPKEPGDYQVEIKWHGKHVPGSPFFVMIVDTEQELQRFLMGEAPSPQPPGPFVPPGWVGGPLPPLNGQIYSSGYSQMIPPPPTHLLHGPPLPIPPHRGIPSQPVIIKLCVRKGQLFTKEVFFQRVETETADKCLERCLDNVDICRSLVFIKNIKSNNDLGICQLYTINSETNSVVFKNENPSENLTVIYEIAENCSENSYEMSNRILTKFIESQQLSGGRYSNSEITYSQVPILHISDKKNIEEISLPKYPQKMKPIVPVHVSHAQTGLFGFPPLPCTGLLCSTPITPTKKTPSPIEAILTALNLTTTTQKVEIKDNLPEGTKIYTKSEHFHEEGENIINVDEKKPCEAKKKNDPCVSKKKEYVMITKVKEINENKVYGTWSEWEEASPCSVTAGTGVIIYKRRCLTKEECIGKSIKEEICKIKSYWSDWSSWSTCSVTCDGGIKSRKRECLGGGDCKGHIDEVLMCNIHKCPQFEEWNAWSDCSITCGGNGVKIRNRICKYLGVKSDNCEGPAQDQISCTSDPCPRFLEWQEWQDCSVSCGQGIQKRTRICYPKGVGCIGGDQEVKFCQKSVCPYFSDWSEFGGCSVTCGIGYCERNRKCIIDGNVDYDSSVMSKNNRVKKNIENLNNNQLRLKRAPIKIKNDSSIFSGCIGPLVERKLCDAGPCCYVGSWTEWTSCHIVNNKCVKKRNRPCKPDVNYQSQQISKQSSSTIDDINKKSINDVLIPIKPINDQRPLNKQIINWDNYHCECNENLFEDEDCDEKLCSHTIDKHELQEPSIHHHSPLLLPEIYETLSSNTTTRCIWSTWSDFSTCTSTGGCDKGAQARTRICKPIKEFVNINTCNCPGSNVEAKSCIPDGCIDNKERILQFKHSIPRGHLDSAILDYEQEMGGNTKTAIKILSKSEEVYDDKQITQVSFDCNWSSWESWNTCISPGIQTRSRKCPKNCKCQGIEKEDQKCKISESSSQTFETYKTARSVLEVKPSKYTSASGSGENNSSPDNYSDNVDLIVYSRDQKVVKKCEYFPWSEWSDCSNLEGKGERVRMRICGCKDCGEGRSVESEICNELLKAHNHS</sequence>
<dbReference type="Pfam" id="PF00090">
    <property type="entry name" value="TSP_1"/>
    <property type="match status" value="6"/>
</dbReference>
<feature type="repeat" description="Filamin" evidence="4">
    <location>
        <begin position="545"/>
        <end position="639"/>
    </location>
</feature>
<dbReference type="GO" id="GO:0030036">
    <property type="term" value="P:actin cytoskeleton organization"/>
    <property type="evidence" value="ECO:0007669"/>
    <property type="project" value="InterPro"/>
</dbReference>
<feature type="repeat" description="Filamin" evidence="4">
    <location>
        <begin position="2928"/>
        <end position="3021"/>
    </location>
</feature>
<dbReference type="FunFam" id="2.60.40.10:FF:001145">
    <property type="entry name" value="Jitterbug, isoform I"/>
    <property type="match status" value="1"/>
</dbReference>
<evidence type="ECO:0000256" key="3">
    <source>
        <dbReference type="ARBA" id="ARBA00023203"/>
    </source>
</evidence>
<feature type="repeat" description="Filamin" evidence="4">
    <location>
        <begin position="820"/>
        <end position="913"/>
    </location>
</feature>
<feature type="repeat" description="Filamin" evidence="4">
    <location>
        <begin position="2013"/>
        <end position="2086"/>
    </location>
</feature>
<dbReference type="SUPFAM" id="SSF81296">
    <property type="entry name" value="E set domains"/>
    <property type="match status" value="23"/>
</dbReference>
<dbReference type="Pfam" id="PF00630">
    <property type="entry name" value="Filamin"/>
    <property type="match status" value="18"/>
</dbReference>
<feature type="repeat" description="Filamin" evidence="4">
    <location>
        <begin position="2525"/>
        <end position="2618"/>
    </location>
</feature>
<dbReference type="GO" id="GO:0051015">
    <property type="term" value="F:actin filament binding"/>
    <property type="evidence" value="ECO:0007669"/>
    <property type="project" value="InterPro"/>
</dbReference>
<dbReference type="SUPFAM" id="SSF47576">
    <property type="entry name" value="Calponin-homology domain, CH-domain"/>
    <property type="match status" value="2"/>
</dbReference>
<evidence type="ECO:0000313" key="8">
    <source>
        <dbReference type="WBParaSite" id="TCONS_00004088.p1"/>
    </source>
</evidence>
<feature type="repeat" description="Filamin" evidence="4">
    <location>
        <begin position="2129"/>
        <end position="2220"/>
    </location>
</feature>
<dbReference type="SMART" id="SM00557">
    <property type="entry name" value="IG_FLMN"/>
    <property type="match status" value="21"/>
</dbReference>
<dbReference type="InterPro" id="IPR036383">
    <property type="entry name" value="TSP1_rpt_sf"/>
</dbReference>
<proteinExistence type="inferred from homology"/>
<feature type="repeat" description="Filamin" evidence="4">
    <location>
        <begin position="1825"/>
        <end position="1902"/>
    </location>
</feature>
<dbReference type="PROSITE" id="PS00020">
    <property type="entry name" value="ACTININ_2"/>
    <property type="match status" value="1"/>
</dbReference>
<dbReference type="PANTHER" id="PTHR38537:SF16">
    <property type="entry name" value="CALPONIN-HOMOLOGY (CH) DOMAIN-CONTAINING PROTEIN"/>
    <property type="match status" value="1"/>
</dbReference>
<evidence type="ECO:0000259" key="5">
    <source>
        <dbReference type="PROSITE" id="PS50021"/>
    </source>
</evidence>
<feature type="repeat" description="Filamin" evidence="4">
    <location>
        <begin position="1720"/>
        <end position="1815"/>
    </location>
</feature>
<feature type="repeat" description="Filamin" evidence="4">
    <location>
        <begin position="2355"/>
        <end position="2435"/>
    </location>
</feature>
<dbReference type="InterPro" id="IPR017868">
    <property type="entry name" value="Filamin/ABP280_repeat-like"/>
</dbReference>
<keyword evidence="2" id="KW-0677">Repeat</keyword>
<dbReference type="PROSITE" id="PS50021">
    <property type="entry name" value="CH"/>
    <property type="match status" value="2"/>
</dbReference>
<dbReference type="InterPro" id="IPR044801">
    <property type="entry name" value="Filamin"/>
</dbReference>
<dbReference type="InterPro" id="IPR000884">
    <property type="entry name" value="TSP1_rpt"/>
</dbReference>
<evidence type="ECO:0000313" key="7">
    <source>
        <dbReference type="Proteomes" id="UP000035681"/>
    </source>
</evidence>
<feature type="repeat" description="Filamin" evidence="4">
    <location>
        <begin position="2244"/>
        <end position="2345"/>
    </location>
</feature>
<dbReference type="PROSITE" id="PS50948">
    <property type="entry name" value="PAN"/>
    <property type="match status" value="1"/>
</dbReference>
<feature type="repeat" description="Filamin" evidence="4">
    <location>
        <begin position="956"/>
        <end position="1064"/>
    </location>
</feature>
<evidence type="ECO:0000256" key="2">
    <source>
        <dbReference type="ARBA" id="ARBA00022737"/>
    </source>
</evidence>
<dbReference type="Gene3D" id="1.10.418.10">
    <property type="entry name" value="Calponin-like domain"/>
    <property type="match status" value="3"/>
</dbReference>
<dbReference type="SUPFAM" id="SSF82895">
    <property type="entry name" value="TSP-1 type 1 repeat"/>
    <property type="match status" value="6"/>
</dbReference>
<feature type="repeat" description="Filamin" evidence="4">
    <location>
        <begin position="2433"/>
        <end position="2527"/>
    </location>
</feature>
<dbReference type="InterPro" id="IPR001589">
    <property type="entry name" value="Actinin_actin-bd_CS"/>
</dbReference>
<dbReference type="InterPro" id="IPR036872">
    <property type="entry name" value="CH_dom_sf"/>
</dbReference>
<feature type="repeat" description="Filamin" evidence="4">
    <location>
        <begin position="2616"/>
        <end position="2710"/>
    </location>
</feature>
<dbReference type="WBParaSite" id="TCONS_00004088.p1">
    <property type="protein sequence ID" value="TCONS_00004088.p1"/>
    <property type="gene ID" value="XLOC_001057"/>
</dbReference>
<feature type="repeat" description="Filamin" evidence="4">
    <location>
        <begin position="649"/>
        <end position="730"/>
    </location>
</feature>
<evidence type="ECO:0000256" key="1">
    <source>
        <dbReference type="ARBA" id="ARBA00009238"/>
    </source>
</evidence>
<feature type="domain" description="Apple" evidence="6">
    <location>
        <begin position="3199"/>
        <end position="3285"/>
    </location>
</feature>
<feature type="repeat" description="Filamin" evidence="4">
    <location>
        <begin position="3022"/>
        <end position="3118"/>
    </location>
</feature>